<dbReference type="Proteomes" id="UP000622533">
    <property type="component" value="Unassembled WGS sequence"/>
</dbReference>
<protein>
    <submittedName>
        <fullName evidence="1">Transcriptional regulator</fullName>
    </submittedName>
</protein>
<dbReference type="Pfam" id="PF21716">
    <property type="entry name" value="dnstrm_HI1420"/>
    <property type="match status" value="1"/>
</dbReference>
<accession>A0A8J7DDI2</accession>
<proteinExistence type="predicted"/>
<keyword evidence="2" id="KW-1185">Reference proteome</keyword>
<gene>
    <name evidence="1" type="ORF">IQ276_26625</name>
</gene>
<name>A0A8J7DDI2_DESMC</name>
<dbReference type="EMBL" id="JADEXS010000494">
    <property type="protein sequence ID" value="MBE9025861.1"/>
    <property type="molecule type" value="Genomic_DNA"/>
</dbReference>
<dbReference type="AlphaFoldDB" id="A0A8J7DDI2"/>
<dbReference type="InterPro" id="IPR014057">
    <property type="entry name" value="HI1420"/>
</dbReference>
<evidence type="ECO:0000313" key="2">
    <source>
        <dbReference type="Proteomes" id="UP000622533"/>
    </source>
</evidence>
<comment type="caution">
    <text evidence="1">The sequence shown here is derived from an EMBL/GenBank/DDBJ whole genome shotgun (WGS) entry which is preliminary data.</text>
</comment>
<evidence type="ECO:0000313" key="1">
    <source>
        <dbReference type="EMBL" id="MBE9025861.1"/>
    </source>
</evidence>
<reference evidence="1" key="1">
    <citation type="submission" date="2020-10" db="EMBL/GenBank/DDBJ databases">
        <authorList>
            <person name="Castelo-Branco R."/>
            <person name="Eusebio N."/>
            <person name="Adriana R."/>
            <person name="Vieira A."/>
            <person name="Brugerolle De Fraissinette N."/>
            <person name="Rezende De Castro R."/>
            <person name="Schneider M.P."/>
            <person name="Vasconcelos V."/>
            <person name="Leao P.N."/>
        </authorList>
    </citation>
    <scope>NUCLEOTIDE SEQUENCE</scope>
    <source>
        <strain evidence="1">LEGE 12446</strain>
    </source>
</reference>
<organism evidence="1 2">
    <name type="scientific">Desmonostoc muscorum LEGE 12446</name>
    <dbReference type="NCBI Taxonomy" id="1828758"/>
    <lineage>
        <taxon>Bacteria</taxon>
        <taxon>Bacillati</taxon>
        <taxon>Cyanobacteriota</taxon>
        <taxon>Cyanophyceae</taxon>
        <taxon>Nostocales</taxon>
        <taxon>Nostocaceae</taxon>
        <taxon>Desmonostoc</taxon>
    </lineage>
</organism>
<sequence length="95" mass="10805">MMPKSRSYEQELMGYLQDSERAVAYLNAALEEGEEELFLVALQNVVKASGKGADWFEQLENVQPDSADRTAHQLFMLLKELRLGLKPMEFPKVVS</sequence>